<accession>A0A7W6WBA3</accession>
<keyword evidence="1" id="KW-0812">Transmembrane</keyword>
<comment type="caution">
    <text evidence="2">The sequence shown here is derived from an EMBL/GenBank/DDBJ whole genome shotgun (WGS) entry which is preliminary data.</text>
</comment>
<keyword evidence="1" id="KW-1133">Transmembrane helix</keyword>
<keyword evidence="3" id="KW-1185">Reference proteome</keyword>
<dbReference type="Proteomes" id="UP000554286">
    <property type="component" value="Unassembled WGS sequence"/>
</dbReference>
<evidence type="ECO:0000256" key="1">
    <source>
        <dbReference type="SAM" id="Phobius"/>
    </source>
</evidence>
<gene>
    <name evidence="2" type="ORF">GGD89_003280</name>
</gene>
<protein>
    <submittedName>
        <fullName evidence="2">Putative signal transduction protein with EAL and GGDEF domain</fullName>
    </submittedName>
</protein>
<evidence type="ECO:0000313" key="2">
    <source>
        <dbReference type="EMBL" id="MBB4267633.1"/>
    </source>
</evidence>
<dbReference type="AlphaFoldDB" id="A0A7W6WBA3"/>
<evidence type="ECO:0000313" key="3">
    <source>
        <dbReference type="Proteomes" id="UP000554286"/>
    </source>
</evidence>
<feature type="transmembrane region" description="Helical" evidence="1">
    <location>
        <begin position="45"/>
        <end position="64"/>
    </location>
</feature>
<reference evidence="2 3" key="1">
    <citation type="submission" date="2020-08" db="EMBL/GenBank/DDBJ databases">
        <title>Genome sequencing of Purple Non-Sulfur Bacteria from various extreme environments.</title>
        <authorList>
            <person name="Mayer M."/>
        </authorList>
    </citation>
    <scope>NUCLEOTIDE SEQUENCE [LARGE SCALE GENOMIC DNA]</scope>
    <source>
        <strain evidence="2 3">JA131</strain>
    </source>
</reference>
<keyword evidence="1" id="KW-0472">Membrane</keyword>
<name>A0A7W6WBA3_9PROT</name>
<proteinExistence type="predicted"/>
<sequence>MKAASAVLIQTQRPMMVLGLPPMLFILAVGAGAVAVALCVLLDVLALSIPLGMTLILALWVLFWRRCRRDHHYDRALMFTPRFWRGADTRTLVSGRRAR</sequence>
<dbReference type="RefSeq" id="WP_184047337.1">
    <property type="nucleotide sequence ID" value="NZ_JACIGK010000030.1"/>
</dbReference>
<organism evidence="2 3">
    <name type="scientific">Roseospira visakhapatnamensis</name>
    <dbReference type="NCBI Taxonomy" id="390880"/>
    <lineage>
        <taxon>Bacteria</taxon>
        <taxon>Pseudomonadati</taxon>
        <taxon>Pseudomonadota</taxon>
        <taxon>Alphaproteobacteria</taxon>
        <taxon>Rhodospirillales</taxon>
        <taxon>Rhodospirillaceae</taxon>
        <taxon>Roseospira</taxon>
    </lineage>
</organism>
<dbReference type="EMBL" id="JACIGK010000030">
    <property type="protein sequence ID" value="MBB4267633.1"/>
    <property type="molecule type" value="Genomic_DNA"/>
</dbReference>